<dbReference type="AlphaFoldDB" id="A0A372LN50"/>
<sequence length="93" mass="10526">MADVSVIMTWTFYEETQVPQEIQDILIEGDAAEIACKTVRDVAVVTNKRIINADRQGITGKKVGMLRRVNNEEINNELYCCFFSFALDCFGKS</sequence>
<evidence type="ECO:0000313" key="2">
    <source>
        <dbReference type="EMBL" id="RFU68950.1"/>
    </source>
</evidence>
<dbReference type="RefSeq" id="WP_117326740.1">
    <property type="nucleotide sequence ID" value="NZ_QVTE01000030.1"/>
</dbReference>
<evidence type="ECO:0000259" key="1">
    <source>
        <dbReference type="Pfam" id="PF08000"/>
    </source>
</evidence>
<dbReference type="InterPro" id="IPR037063">
    <property type="entry name" value="PHb_sf"/>
</dbReference>
<dbReference type="SUPFAM" id="SSF50729">
    <property type="entry name" value="PH domain-like"/>
    <property type="match status" value="1"/>
</dbReference>
<reference evidence="2 3" key="1">
    <citation type="submission" date="2018-08" db="EMBL/GenBank/DDBJ databases">
        <title>Bacillus chawlae sp. nov., Bacillus glennii sp. nov., and Bacillus saganii sp. nov. Isolated from the Vehicle Assembly Building at Kennedy Space Center where the Viking Spacecraft were Assembled.</title>
        <authorList>
            <person name="Seuylemezian A."/>
            <person name="Vaishampayan P."/>
        </authorList>
    </citation>
    <scope>NUCLEOTIDE SEQUENCE [LARGE SCALE GENOMIC DNA]</scope>
    <source>
        <strain evidence="2 3">V47-23a</strain>
    </source>
</reference>
<accession>A0A372LN50</accession>
<dbReference type="Pfam" id="PF08000">
    <property type="entry name" value="bPH_1"/>
    <property type="match status" value="1"/>
</dbReference>
<comment type="caution">
    <text evidence="2">The sequence shown here is derived from an EMBL/GenBank/DDBJ whole genome shotgun (WGS) entry which is preliminary data.</text>
</comment>
<protein>
    <recommendedName>
        <fullName evidence="1">Bacterial Pleckstrin homology domain-containing protein</fullName>
    </recommendedName>
</protein>
<keyword evidence="3" id="KW-1185">Reference proteome</keyword>
<dbReference type="Proteomes" id="UP000264541">
    <property type="component" value="Unassembled WGS sequence"/>
</dbReference>
<evidence type="ECO:0000313" key="3">
    <source>
        <dbReference type="Proteomes" id="UP000264541"/>
    </source>
</evidence>
<gene>
    <name evidence="2" type="ORF">D0469_10710</name>
</gene>
<dbReference type="OrthoDB" id="9803613at2"/>
<dbReference type="InterPro" id="IPR012544">
    <property type="entry name" value="PHb"/>
</dbReference>
<name>A0A372LN50_9BACI</name>
<organism evidence="2 3">
    <name type="scientific">Peribacillus saganii</name>
    <dbReference type="NCBI Taxonomy" id="2303992"/>
    <lineage>
        <taxon>Bacteria</taxon>
        <taxon>Bacillati</taxon>
        <taxon>Bacillota</taxon>
        <taxon>Bacilli</taxon>
        <taxon>Bacillales</taxon>
        <taxon>Bacillaceae</taxon>
        <taxon>Peribacillus</taxon>
    </lineage>
</organism>
<feature type="domain" description="Bacterial Pleckstrin homology" evidence="1">
    <location>
        <begin position="6"/>
        <end position="67"/>
    </location>
</feature>
<dbReference type="EMBL" id="QVTE01000030">
    <property type="protein sequence ID" value="RFU68950.1"/>
    <property type="molecule type" value="Genomic_DNA"/>
</dbReference>
<proteinExistence type="predicted"/>
<dbReference type="Gene3D" id="2.30.29.50">
    <property type="entry name" value="Bacterial Pleckstrin homology domain"/>
    <property type="match status" value="1"/>
</dbReference>